<dbReference type="InterPro" id="IPR018108">
    <property type="entry name" value="MCP_transmembrane"/>
</dbReference>
<dbReference type="GO" id="GO:0015215">
    <property type="term" value="F:nucleotide transmembrane transporter activity"/>
    <property type="evidence" value="ECO:0007669"/>
    <property type="project" value="UniProtKB-ARBA"/>
</dbReference>
<dbReference type="Proteomes" id="UP001190700">
    <property type="component" value="Unassembled WGS sequence"/>
</dbReference>
<dbReference type="PANTHER" id="PTHR45683">
    <property type="entry name" value="MITOCHONDRIAL NICOTINAMIDE ADENINE DINUCLEOTIDE TRANSPORTER 1-RELATED-RELATED"/>
    <property type="match status" value="1"/>
</dbReference>
<dbReference type="InterPro" id="IPR023395">
    <property type="entry name" value="MCP_dom_sf"/>
</dbReference>
<dbReference type="PRINTS" id="PR00926">
    <property type="entry name" value="MITOCARRIER"/>
</dbReference>
<evidence type="ECO:0000256" key="6">
    <source>
        <dbReference type="ARBA" id="ARBA00022989"/>
    </source>
</evidence>
<gene>
    <name evidence="10" type="ORF">CYMTET_48801</name>
</gene>
<comment type="similarity">
    <text evidence="2 9">Belongs to the mitochondrial carrier (TC 2.A.29) family.</text>
</comment>
<reference evidence="10 11" key="1">
    <citation type="journal article" date="2015" name="Genome Biol. Evol.">
        <title>Comparative Genomics of a Bacterivorous Green Alga Reveals Evolutionary Causalities and Consequences of Phago-Mixotrophic Mode of Nutrition.</title>
        <authorList>
            <person name="Burns J.A."/>
            <person name="Paasch A."/>
            <person name="Narechania A."/>
            <person name="Kim E."/>
        </authorList>
    </citation>
    <scope>NUCLEOTIDE SEQUENCE [LARGE SCALE GENOMIC DNA]</scope>
    <source>
        <strain evidence="10 11">PLY_AMNH</strain>
    </source>
</reference>
<proteinExistence type="inferred from homology"/>
<comment type="caution">
    <text evidence="10">The sequence shown here is derived from an EMBL/GenBank/DDBJ whole genome shotgun (WGS) entry which is preliminary data.</text>
</comment>
<feature type="repeat" description="Solcar" evidence="8">
    <location>
        <begin position="123"/>
        <end position="217"/>
    </location>
</feature>
<dbReference type="SUPFAM" id="SSF103506">
    <property type="entry name" value="Mitochondrial carrier"/>
    <property type="match status" value="1"/>
</dbReference>
<keyword evidence="11" id="KW-1185">Reference proteome</keyword>
<keyword evidence="7 8" id="KW-0472">Membrane</keyword>
<organism evidence="10 11">
    <name type="scientific">Cymbomonas tetramitiformis</name>
    <dbReference type="NCBI Taxonomy" id="36881"/>
    <lineage>
        <taxon>Eukaryota</taxon>
        <taxon>Viridiplantae</taxon>
        <taxon>Chlorophyta</taxon>
        <taxon>Pyramimonadophyceae</taxon>
        <taxon>Pyramimonadales</taxon>
        <taxon>Pyramimonadaceae</taxon>
        <taxon>Cymbomonas</taxon>
    </lineage>
</organism>
<comment type="subcellular location">
    <subcellularLocation>
        <location evidence="1">Membrane</location>
        <topology evidence="1">Multi-pass membrane protein</topology>
    </subcellularLocation>
</comment>
<feature type="repeat" description="Solcar" evidence="8">
    <location>
        <begin position="229"/>
        <end position="314"/>
    </location>
</feature>
<dbReference type="GO" id="GO:0016020">
    <property type="term" value="C:membrane"/>
    <property type="evidence" value="ECO:0007669"/>
    <property type="project" value="UniProtKB-SubCell"/>
</dbReference>
<dbReference type="InterPro" id="IPR044712">
    <property type="entry name" value="SLC25A32-like"/>
</dbReference>
<keyword evidence="3 9" id="KW-0813">Transport</keyword>
<evidence type="ECO:0000313" key="11">
    <source>
        <dbReference type="Proteomes" id="UP001190700"/>
    </source>
</evidence>
<dbReference type="AlphaFoldDB" id="A0AAE0BRI7"/>
<dbReference type="PROSITE" id="PS50920">
    <property type="entry name" value="SOLCAR"/>
    <property type="match status" value="3"/>
</dbReference>
<evidence type="ECO:0000256" key="5">
    <source>
        <dbReference type="ARBA" id="ARBA00022737"/>
    </source>
</evidence>
<sequence>MTTKSPPPWLVKLKEYPQISNALAGATAGALAATVVCPLDVVKTRIQVQQNVVGQVLKYQRTWGSLSVIAREEGMRGLYRGLTPTLVALLPNWAVYFSVYEGLKTVLSKKHHNEDGIVTQRMHSPLVHLGSAIGAGAATVVTTNPLWVVKTRLQVQCAAKGLGLTVRRAPYRGTWHALHRIALDEGIAGLYSGLAPALVGISHVAIQFPIYEMVKHKLAERGNKSPSELGVIELIAASSFSKMVASTITYPHEVVRSRMHVSGAGPFKGATKVVRELIKEGGAKAFYRGCATNLIRTTPAAAITLLSFELINRSINAMEVE</sequence>
<protein>
    <recommendedName>
        <fullName evidence="12">Mitochondrial carrier protein</fullName>
    </recommendedName>
</protein>
<evidence type="ECO:0000256" key="7">
    <source>
        <dbReference type="ARBA" id="ARBA00023136"/>
    </source>
</evidence>
<keyword evidence="6" id="KW-1133">Transmembrane helix</keyword>
<evidence type="ECO:0008006" key="12">
    <source>
        <dbReference type="Google" id="ProtNLM"/>
    </source>
</evidence>
<evidence type="ECO:0000256" key="3">
    <source>
        <dbReference type="ARBA" id="ARBA00022448"/>
    </source>
</evidence>
<feature type="repeat" description="Solcar" evidence="8">
    <location>
        <begin position="16"/>
        <end position="106"/>
    </location>
</feature>
<name>A0AAE0BRI7_9CHLO</name>
<evidence type="ECO:0000256" key="8">
    <source>
        <dbReference type="PROSITE-ProRule" id="PRU00282"/>
    </source>
</evidence>
<evidence type="ECO:0000256" key="1">
    <source>
        <dbReference type="ARBA" id="ARBA00004141"/>
    </source>
</evidence>
<dbReference type="EMBL" id="LGRX02033392">
    <property type="protein sequence ID" value="KAK3241451.1"/>
    <property type="molecule type" value="Genomic_DNA"/>
</dbReference>
<evidence type="ECO:0000256" key="2">
    <source>
        <dbReference type="ARBA" id="ARBA00006375"/>
    </source>
</evidence>
<dbReference type="FunFam" id="1.50.40.10:FF:000075">
    <property type="entry name" value="Nicotinamide adenine dinucleotide transporter 2, mitochondrial"/>
    <property type="match status" value="1"/>
</dbReference>
<evidence type="ECO:0000313" key="10">
    <source>
        <dbReference type="EMBL" id="KAK3241451.1"/>
    </source>
</evidence>
<dbReference type="Gene3D" id="1.50.40.10">
    <property type="entry name" value="Mitochondrial carrier domain"/>
    <property type="match status" value="2"/>
</dbReference>
<accession>A0AAE0BRI7</accession>
<dbReference type="Pfam" id="PF00153">
    <property type="entry name" value="Mito_carr"/>
    <property type="match status" value="3"/>
</dbReference>
<keyword evidence="5" id="KW-0677">Repeat</keyword>
<evidence type="ECO:0000256" key="4">
    <source>
        <dbReference type="ARBA" id="ARBA00022692"/>
    </source>
</evidence>
<keyword evidence="4 8" id="KW-0812">Transmembrane</keyword>
<evidence type="ECO:0000256" key="9">
    <source>
        <dbReference type="RuleBase" id="RU000488"/>
    </source>
</evidence>
<dbReference type="InterPro" id="IPR002067">
    <property type="entry name" value="MCP"/>
</dbReference>